<dbReference type="Pfam" id="PF05359">
    <property type="entry name" value="DUF748"/>
    <property type="match status" value="1"/>
</dbReference>
<dbReference type="PANTHER" id="PTHR30441:SF8">
    <property type="entry name" value="DUF748 DOMAIN-CONTAINING PROTEIN"/>
    <property type="match status" value="1"/>
</dbReference>
<feature type="domain" description="Translocation and assembly module TamB C-terminal" evidence="6">
    <location>
        <begin position="1022"/>
        <end position="1438"/>
    </location>
</feature>
<dbReference type="PANTHER" id="PTHR30441">
    <property type="entry name" value="DUF748 DOMAIN-CONTAINING PROTEIN"/>
    <property type="match status" value="1"/>
</dbReference>
<name>A0A1G4G5Z4_9BACT</name>
<dbReference type="KEGG" id="pmuc:ING2E5A_1080"/>
<dbReference type="GO" id="GO:0009306">
    <property type="term" value="P:protein secretion"/>
    <property type="evidence" value="ECO:0007669"/>
    <property type="project" value="InterPro"/>
</dbReference>
<proteinExistence type="predicted"/>
<reference evidence="7 8" key="1">
    <citation type="submission" date="2016-08" db="EMBL/GenBank/DDBJ databases">
        <authorList>
            <person name="Seilhamer J.J."/>
        </authorList>
    </citation>
    <scope>NUCLEOTIDE SEQUENCE [LARGE SCALE GENOMIC DNA]</scope>
    <source>
        <strain evidence="7">ING2-E5A</strain>
    </source>
</reference>
<dbReference type="Proteomes" id="UP000178485">
    <property type="component" value="Chromosome i"/>
</dbReference>
<dbReference type="GO" id="GO:0005886">
    <property type="term" value="C:plasma membrane"/>
    <property type="evidence" value="ECO:0007669"/>
    <property type="project" value="InterPro"/>
</dbReference>
<dbReference type="InterPro" id="IPR007452">
    <property type="entry name" value="TamB_C"/>
</dbReference>
<organism evidence="7 8">
    <name type="scientific">Petrimonas mucosa</name>
    <dbReference type="NCBI Taxonomy" id="1642646"/>
    <lineage>
        <taxon>Bacteria</taxon>
        <taxon>Pseudomonadati</taxon>
        <taxon>Bacteroidota</taxon>
        <taxon>Bacteroidia</taxon>
        <taxon>Bacteroidales</taxon>
        <taxon>Dysgonomonadaceae</taxon>
        <taxon>Petrimonas</taxon>
    </lineage>
</organism>
<accession>A0A1G4G5Z4</accession>
<dbReference type="RefSeq" id="WP_071136488.1">
    <property type="nucleotide sequence ID" value="NZ_DUQN01000126.1"/>
</dbReference>
<dbReference type="GO" id="GO:0090313">
    <property type="term" value="P:regulation of protein targeting to membrane"/>
    <property type="evidence" value="ECO:0007669"/>
    <property type="project" value="TreeGrafter"/>
</dbReference>
<dbReference type="InterPro" id="IPR052894">
    <property type="entry name" value="AsmA-related"/>
</dbReference>
<evidence type="ECO:0000256" key="3">
    <source>
        <dbReference type="ARBA" id="ARBA00022989"/>
    </source>
</evidence>
<feature type="transmembrane region" description="Helical" evidence="5">
    <location>
        <begin position="7"/>
        <end position="29"/>
    </location>
</feature>
<evidence type="ECO:0000259" key="6">
    <source>
        <dbReference type="Pfam" id="PF04357"/>
    </source>
</evidence>
<comment type="subcellular location">
    <subcellularLocation>
        <location evidence="1">Membrane</location>
        <topology evidence="1">Single-pass membrane protein</topology>
    </subcellularLocation>
</comment>
<evidence type="ECO:0000256" key="4">
    <source>
        <dbReference type="ARBA" id="ARBA00023136"/>
    </source>
</evidence>
<evidence type="ECO:0000256" key="1">
    <source>
        <dbReference type="ARBA" id="ARBA00004167"/>
    </source>
</evidence>
<evidence type="ECO:0000256" key="5">
    <source>
        <dbReference type="SAM" id="Phobius"/>
    </source>
</evidence>
<keyword evidence="4 5" id="KW-0472">Membrane</keyword>
<dbReference type="EMBL" id="LT608328">
    <property type="protein sequence ID" value="SCM56868.1"/>
    <property type="molecule type" value="Genomic_DNA"/>
</dbReference>
<keyword evidence="3 5" id="KW-1133">Transmembrane helix</keyword>
<keyword evidence="8" id="KW-1185">Reference proteome</keyword>
<sequence length="1479" mass="163176">MKIAKKIVRIFAIVVVCVIGLNIILFLTFSFQPVQKFAADFAIGKLEPKLKTEMAVERIRIKLFNRVEIGGLYVEDQRRDTLFFAETLSARLNIWNLLNNHLSIESVRLENFTAKVYRLTPADPFNFQFIVDAFAPADTVRKEPKEDPMKISINDIRLSDGTLRYDIVSQPDTPGKFNAAHFSVRQFNLVADISSLDIKHLIADISKLSFDEELTGLRVHDLQAMVRSDGSRLWSNRVLLSLNNSGLEVSDAAYDLESKAFNLTVKSDQIDPKDAAIFYDKLTHLDKPILFNADLAGKLPQAEIRNLTFRYGSKTTITVNGEIADYAKFGDTAISVEIPNLRMSVEDLEDFIRIGAPRFESVPQLAALEDIGLTLKAKGTLAGFSVTTRINTSPGTLLFDGRGRADGRFENISVDGRLRSDNLRIGKVIGEQVGVDDLSLNTVANVKIRKKERPVVAIDGNIGSVSYKGYPYRDIAVNGTYNGNENSVAGRVLMDTEENRFDLQADIGFGDRMKFDVNGIIDKLFLGSLITVESWENPYLTARINGSLSGKNLDDLVGNVVIDSTSLYDANFIYNPGPVYLQALSDEISGEKKIELLSSIVEGKLSGNYSFVSIGSELMNALHPHLPTLIKEPAKKVAATGMNHFNFNFLLKNTEDISYALSLPFINVEPATLSGTVDMVNGKSVRVECHVPRLMFGQNDLRESRVELNLDTVSGARVSAGSYLVQENGHINARLDTRAISDSITHLLSVHVDNNVAHADGNLNVSMGFRNDLEGNPVSDISIHPAEILFNGKTIHVAPSTVVYEKERITVNDFEIREEEMLLLGIDGVASKRQEDAIRAFFNNTEMETILAAFNISTFKGAINGGVTVNQALADPLIRTENFRIENIRTQTDTLGTLFIEGNWDLLKRGLSLDASIKNNKSNYLVVDGFIPIGSDHPMDIDIRINNLPLAWVQPFAVSTFSQLSGTVNSAINLSGKTSAPVTEGWLGINKGIMTVAFTNVTYSISDTITITPGNIGLNNLIIKDNNNHEARLNLSLSHNNFDGMSYNVGIIMSDFLLLNNAQRTDEIAYGTLKLSGNININGSSSGIYGNANLRSESRSSIRIELPQTAQAEEYSGIIFINTPQVADSLSFLKKRENSDRQINTRLSAGIPINIQAILNLTPMLEAGVVINPTTGDALEINGSGQIRANFDSRAVPPVRLYGDYVAEEGKFRYNFQNLKTIDFNIREGSTVTLVGDPLSTQFNIAAFNQVNADIATLSETFTTQLSNTRTTVNALLEIQGNLEQMNLKYGIELPDVSNDIRQRLNSLISTDEQKNRQFASLILTGGFFPAEGSLGVAFGNNMAATFAAGQLAKGLDALLAGALNDNWTVSTNLQSLDGTFENVRMGVDLSTRLFDDRLRVSTNLSYGDNSTLATQQAFMGEFELEYDINNWLMIRAYNRANQRFSKRAPTTQGAGIVVTRNARTLKELFRFSFRKKED</sequence>
<gene>
    <name evidence="7" type="ORF">ING2E5A_1080</name>
</gene>
<protein>
    <submittedName>
        <fullName evidence="7">Putative membrane protein</fullName>
    </submittedName>
</protein>
<dbReference type="InterPro" id="IPR008023">
    <property type="entry name" value="DUF748"/>
</dbReference>
<dbReference type="Pfam" id="PF04357">
    <property type="entry name" value="TamB"/>
    <property type="match status" value="1"/>
</dbReference>
<evidence type="ECO:0000256" key="2">
    <source>
        <dbReference type="ARBA" id="ARBA00022692"/>
    </source>
</evidence>
<evidence type="ECO:0000313" key="7">
    <source>
        <dbReference type="EMBL" id="SCM56868.1"/>
    </source>
</evidence>
<evidence type="ECO:0000313" key="8">
    <source>
        <dbReference type="Proteomes" id="UP000178485"/>
    </source>
</evidence>
<dbReference type="STRING" id="1642646.ING2E5A_1080"/>
<keyword evidence="2 5" id="KW-0812">Transmembrane</keyword>